<dbReference type="Proteomes" id="UP000671836">
    <property type="component" value="Chromosome"/>
</dbReference>
<dbReference type="Pfam" id="PF09204">
    <property type="entry name" value="Colicin_immun"/>
    <property type="match status" value="1"/>
</dbReference>
<evidence type="ECO:0000259" key="1">
    <source>
        <dbReference type="Pfam" id="PF09204"/>
    </source>
</evidence>
<dbReference type="InterPro" id="IPR015287">
    <property type="entry name" value="Colicin_D_immunity_dom"/>
</dbReference>
<gene>
    <name evidence="2" type="ORF">J3S04_11450</name>
</gene>
<keyword evidence="3" id="KW-1185">Reference proteome</keyword>
<protein>
    <recommendedName>
        <fullName evidence="1">Colicin D immunity protein domain-containing protein</fullName>
    </recommendedName>
</protein>
<proteinExistence type="predicted"/>
<dbReference type="RefSeq" id="WP_207555457.1">
    <property type="nucleotide sequence ID" value="NZ_CP071595.1"/>
</dbReference>
<accession>A0ABX7RVR0</accession>
<dbReference type="EMBL" id="CP071595">
    <property type="protein sequence ID" value="QSY51423.1"/>
    <property type="molecule type" value="Genomic_DNA"/>
</dbReference>
<dbReference type="InterPro" id="IPR036471">
    <property type="entry name" value="Colicin_D_sf"/>
</dbReference>
<organism evidence="2 3">
    <name type="scientific">Streptomyces griseocarneus</name>
    <dbReference type="NCBI Taxonomy" id="51201"/>
    <lineage>
        <taxon>Bacteria</taxon>
        <taxon>Bacillati</taxon>
        <taxon>Actinomycetota</taxon>
        <taxon>Actinomycetes</taxon>
        <taxon>Kitasatosporales</taxon>
        <taxon>Streptomycetaceae</taxon>
        <taxon>Streptomyces</taxon>
    </lineage>
</organism>
<feature type="domain" description="Colicin D immunity protein" evidence="1">
    <location>
        <begin position="189"/>
        <end position="269"/>
    </location>
</feature>
<evidence type="ECO:0000313" key="2">
    <source>
        <dbReference type="EMBL" id="QSY51423.1"/>
    </source>
</evidence>
<reference evidence="2 3" key="1">
    <citation type="submission" date="2021-03" db="EMBL/GenBank/DDBJ databases">
        <title>Streptomyces strains.</title>
        <authorList>
            <person name="Lund M.B."/>
            <person name="Toerring T."/>
        </authorList>
    </citation>
    <scope>NUCLEOTIDE SEQUENCE [LARGE SCALE GENOMIC DNA]</scope>
    <source>
        <strain evidence="2 3">KCC S-1010</strain>
    </source>
</reference>
<sequence>MVDNSDWERASNRRLCDLLTSGPRSFNREWLKDGNKRVAPFAARSSLDSHLANRLSQAARKAGQDHLIVGCLSPAQADKQAMRIPSAEADTLRPLTWRDENFVVALPDLSGALLMTDQRYALIAGDEEYFGRSVPEGADQAIVNFKRYAQRVGQNHPAVAHVAAKFQPRQTAWARRSETPEGSATSDQLSLMADFTEDEISAPHFAKFWLAARRRSLQGHERLREQFSRILDEVFYALDNYSIDPRFHEEGDLTDGQLKEVVRHALAELDLLERR</sequence>
<evidence type="ECO:0000313" key="3">
    <source>
        <dbReference type="Proteomes" id="UP000671836"/>
    </source>
</evidence>
<name>A0ABX7RVR0_9ACTN</name>
<dbReference type="Gene3D" id="1.20.120.650">
    <property type="entry name" value="Colicin D"/>
    <property type="match status" value="1"/>
</dbReference>